<comment type="caution">
    <text evidence="2">The sequence shown here is derived from an EMBL/GenBank/DDBJ whole genome shotgun (WGS) entry which is preliminary data.</text>
</comment>
<name>A0A562ZDZ3_9BURK</name>
<protein>
    <submittedName>
        <fullName evidence="2">Uncharacterized protein</fullName>
    </submittedName>
</protein>
<dbReference type="AlphaFoldDB" id="A0A562ZDZ3"/>
<keyword evidence="1" id="KW-1133">Transmembrane helix</keyword>
<evidence type="ECO:0000256" key="1">
    <source>
        <dbReference type="SAM" id="Phobius"/>
    </source>
</evidence>
<accession>A0A562ZDZ3</accession>
<dbReference type="EMBL" id="VOBQ01000034">
    <property type="protein sequence ID" value="TWO63637.1"/>
    <property type="molecule type" value="Genomic_DNA"/>
</dbReference>
<keyword evidence="3" id="KW-1185">Reference proteome</keyword>
<gene>
    <name evidence="2" type="ORF">FN976_28460</name>
</gene>
<evidence type="ECO:0000313" key="2">
    <source>
        <dbReference type="EMBL" id="TWO63637.1"/>
    </source>
</evidence>
<dbReference type="Proteomes" id="UP000318199">
    <property type="component" value="Unassembled WGS sequence"/>
</dbReference>
<reference evidence="2 3" key="1">
    <citation type="submission" date="2019-07" db="EMBL/GenBank/DDBJ databases">
        <title>Caenimonas sedimenti sp. nov., isolated from activated sludge.</title>
        <authorList>
            <person name="Xu J."/>
        </authorList>
    </citation>
    <scope>NUCLEOTIDE SEQUENCE [LARGE SCALE GENOMIC DNA]</scope>
    <source>
        <strain evidence="2 3">HX-9-20</strain>
    </source>
</reference>
<sequence length="82" mass="9638">MERKYRRWPAAVLLAWWCVDGSYLAYWSVVNPTVMIREGQWAMSLCLFLLCGFVWRIKPDAVLAEVRERRHAGLLLKSDPNK</sequence>
<feature type="transmembrane region" description="Helical" evidence="1">
    <location>
        <begin position="41"/>
        <end position="57"/>
    </location>
</feature>
<keyword evidence="1" id="KW-0472">Membrane</keyword>
<organism evidence="2 3">
    <name type="scientific">Caenimonas sedimenti</name>
    <dbReference type="NCBI Taxonomy" id="2596921"/>
    <lineage>
        <taxon>Bacteria</taxon>
        <taxon>Pseudomonadati</taxon>
        <taxon>Pseudomonadota</taxon>
        <taxon>Betaproteobacteria</taxon>
        <taxon>Burkholderiales</taxon>
        <taxon>Comamonadaceae</taxon>
        <taxon>Caenimonas</taxon>
    </lineage>
</organism>
<keyword evidence="1" id="KW-0812">Transmembrane</keyword>
<proteinExistence type="predicted"/>
<feature type="transmembrane region" description="Helical" evidence="1">
    <location>
        <begin position="12"/>
        <end position="29"/>
    </location>
</feature>
<evidence type="ECO:0000313" key="3">
    <source>
        <dbReference type="Proteomes" id="UP000318199"/>
    </source>
</evidence>